<sequence length="381" mass="40810">MSTTRSIAANSGLAKEDKVINLRDCGDAGCELDWLSSQNVETEIDDVMAFTQFAMDQGWGDGLPLIPPTETRVRTFLAANNRYADEVICQLPPTDADCTVEKIAINAVMAGAPGESLPLIIAALEGMADSSFELFGLNATTAPVVPLTLVNGDIRNRLNIPYQHGCLGGAPSSATAIGRAMRLMMRNIAGQEVGVTCRTTFGSPGRVPGIVFGEWEERSPWAPFAERRGVKGDAVSVYGTMGTQNILDTTSQKAVEFLEMIGKSLAYPGANGFSPAMPYAEMLVAINPVWADIIGKEIPSLEDVQQLIWQYASLSADHLTTNHRQQLEAQGRVINGRVYMCVEPKDVLVVCCGGTGGLHATGFHSFGSCITQTRKVVPGPE</sequence>
<dbReference type="RefSeq" id="WP_345427607.1">
    <property type="nucleotide sequence ID" value="NZ_AP031496.1"/>
</dbReference>
<accession>A0AAV3U9E7</accession>
<reference evidence="2" key="1">
    <citation type="journal article" date="2019" name="Int. J. Syst. Evol. Microbiol.">
        <title>The Global Catalogue of Microorganisms (GCM) 10K type strain sequencing project: providing services to taxonomists for standard genome sequencing and annotation.</title>
        <authorList>
            <consortium name="The Broad Institute Genomics Platform"/>
            <consortium name="The Broad Institute Genome Sequencing Center for Infectious Disease"/>
            <person name="Wu L."/>
            <person name="Ma J."/>
        </authorList>
    </citation>
    <scope>NUCLEOTIDE SEQUENCE [LARGE SCALE GENOMIC DNA]</scope>
    <source>
        <strain evidence="2">JCM 19134</strain>
    </source>
</reference>
<evidence type="ECO:0000313" key="2">
    <source>
        <dbReference type="Proteomes" id="UP001409585"/>
    </source>
</evidence>
<dbReference type="EMBL" id="BAABLX010000077">
    <property type="protein sequence ID" value="GAA4959152.1"/>
    <property type="molecule type" value="Genomic_DNA"/>
</dbReference>
<proteinExistence type="predicted"/>
<keyword evidence="2" id="KW-1185">Reference proteome</keyword>
<dbReference type="AlphaFoldDB" id="A0AAV3U9E7"/>
<protein>
    <submittedName>
        <fullName evidence="1">Uncharacterized protein</fullName>
    </submittedName>
</protein>
<name>A0AAV3U9E7_9ALTE</name>
<comment type="caution">
    <text evidence="1">The sequence shown here is derived from an EMBL/GenBank/DDBJ whole genome shotgun (WGS) entry which is preliminary data.</text>
</comment>
<gene>
    <name evidence="1" type="ORF">GCM10025791_45110</name>
</gene>
<dbReference type="Proteomes" id="UP001409585">
    <property type="component" value="Unassembled WGS sequence"/>
</dbReference>
<organism evidence="1 2">
    <name type="scientific">Halioxenophilus aromaticivorans</name>
    <dbReference type="NCBI Taxonomy" id="1306992"/>
    <lineage>
        <taxon>Bacteria</taxon>
        <taxon>Pseudomonadati</taxon>
        <taxon>Pseudomonadota</taxon>
        <taxon>Gammaproteobacteria</taxon>
        <taxon>Alteromonadales</taxon>
        <taxon>Alteromonadaceae</taxon>
        <taxon>Halioxenophilus</taxon>
    </lineage>
</organism>
<evidence type="ECO:0000313" key="1">
    <source>
        <dbReference type="EMBL" id="GAA4959152.1"/>
    </source>
</evidence>